<accession>A0AAV1QYF9</accession>
<dbReference type="AlphaFoldDB" id="A0AAV1QYF9"/>
<feature type="compositionally biased region" description="Acidic residues" evidence="1">
    <location>
        <begin position="54"/>
        <end position="63"/>
    </location>
</feature>
<sequence length="98" mass="10928">MEIRCRGGSSYTRLLGLDLKVGLSEDGIQGLGLKMDDDDEALNHNESSSYPEAKDDDNENEEDDVHKEGVALIAIKKEVPMPHKLDVSLLSTLHYHQH</sequence>
<comment type="caution">
    <text evidence="2">The sequence shown here is derived from an EMBL/GenBank/DDBJ whole genome shotgun (WGS) entry which is preliminary data.</text>
</comment>
<name>A0AAV1QYF9_9ROSI</name>
<gene>
    <name evidence="2" type="ORF">DCAF_LOCUS3527</name>
</gene>
<evidence type="ECO:0000313" key="2">
    <source>
        <dbReference type="EMBL" id="CAK7325835.1"/>
    </source>
</evidence>
<protein>
    <submittedName>
        <fullName evidence="2">Uncharacterized protein</fullName>
    </submittedName>
</protein>
<dbReference type="Proteomes" id="UP001314170">
    <property type="component" value="Unassembled WGS sequence"/>
</dbReference>
<dbReference type="EMBL" id="CAWUPB010000850">
    <property type="protein sequence ID" value="CAK7325835.1"/>
    <property type="molecule type" value="Genomic_DNA"/>
</dbReference>
<keyword evidence="3" id="KW-1185">Reference proteome</keyword>
<proteinExistence type="predicted"/>
<feature type="region of interest" description="Disordered" evidence="1">
    <location>
        <begin position="30"/>
        <end position="67"/>
    </location>
</feature>
<evidence type="ECO:0000313" key="3">
    <source>
        <dbReference type="Proteomes" id="UP001314170"/>
    </source>
</evidence>
<evidence type="ECO:0000256" key="1">
    <source>
        <dbReference type="SAM" id="MobiDB-lite"/>
    </source>
</evidence>
<organism evidence="2 3">
    <name type="scientific">Dovyalis caffra</name>
    <dbReference type="NCBI Taxonomy" id="77055"/>
    <lineage>
        <taxon>Eukaryota</taxon>
        <taxon>Viridiplantae</taxon>
        <taxon>Streptophyta</taxon>
        <taxon>Embryophyta</taxon>
        <taxon>Tracheophyta</taxon>
        <taxon>Spermatophyta</taxon>
        <taxon>Magnoliopsida</taxon>
        <taxon>eudicotyledons</taxon>
        <taxon>Gunneridae</taxon>
        <taxon>Pentapetalae</taxon>
        <taxon>rosids</taxon>
        <taxon>fabids</taxon>
        <taxon>Malpighiales</taxon>
        <taxon>Salicaceae</taxon>
        <taxon>Flacourtieae</taxon>
        <taxon>Dovyalis</taxon>
    </lineage>
</organism>
<reference evidence="2 3" key="1">
    <citation type="submission" date="2024-01" db="EMBL/GenBank/DDBJ databases">
        <authorList>
            <person name="Waweru B."/>
        </authorList>
    </citation>
    <scope>NUCLEOTIDE SEQUENCE [LARGE SCALE GENOMIC DNA]</scope>
</reference>